<dbReference type="SUPFAM" id="SSF109604">
    <property type="entry name" value="HD-domain/PDEase-like"/>
    <property type="match status" value="1"/>
</dbReference>
<dbReference type="EMBL" id="CP009933">
    <property type="protein sequence ID" value="AKA71242.1"/>
    <property type="molecule type" value="Genomic_DNA"/>
</dbReference>
<sequence>MIFYRIKQFYWAINSKLNDKDIKFLKSNLNSQELDLFFRLSVNEQKHSINVAYDVERVCKVQNVNSKVILKASLLHDIGKCVKKLTIIDKSLIVIADKISKGHLKKFCNFKKIYVYYNHGIIGYEMLKKYNYNDRILYLIKNHHNNEVKEDSELNILKMCDSRN</sequence>
<keyword evidence="3" id="KW-1185">Reference proteome</keyword>
<dbReference type="KEGG" id="csq:CSCA_4117"/>
<dbReference type="STRING" id="1548.CSCA_4117"/>
<dbReference type="Proteomes" id="UP000033115">
    <property type="component" value="Chromosome"/>
</dbReference>
<keyword evidence="2" id="KW-0378">Hydrolase</keyword>
<accession>A0A0E3JQU5</accession>
<feature type="domain" description="HD" evidence="1">
    <location>
        <begin position="46"/>
        <end position="162"/>
    </location>
</feature>
<dbReference type="InterPro" id="IPR003607">
    <property type="entry name" value="HD/PDEase_dom"/>
</dbReference>
<dbReference type="InterPro" id="IPR006675">
    <property type="entry name" value="HDIG_dom"/>
</dbReference>
<dbReference type="AlphaFoldDB" id="A0A0E3JQU5"/>
<dbReference type="InterPro" id="IPR006674">
    <property type="entry name" value="HD_domain"/>
</dbReference>
<dbReference type="Pfam" id="PF01966">
    <property type="entry name" value="HD"/>
    <property type="match status" value="1"/>
</dbReference>
<dbReference type="GO" id="GO:0016787">
    <property type="term" value="F:hydrolase activity"/>
    <property type="evidence" value="ECO:0007669"/>
    <property type="project" value="UniProtKB-KW"/>
</dbReference>
<dbReference type="NCBIfam" id="TIGR00277">
    <property type="entry name" value="HDIG"/>
    <property type="match status" value="1"/>
</dbReference>
<dbReference type="RefSeq" id="WP_029162350.1">
    <property type="nucleotide sequence ID" value="NZ_CP009933.1"/>
</dbReference>
<evidence type="ECO:0000259" key="1">
    <source>
        <dbReference type="Pfam" id="PF01966"/>
    </source>
</evidence>
<dbReference type="CDD" id="cd00077">
    <property type="entry name" value="HDc"/>
    <property type="match status" value="1"/>
</dbReference>
<name>A0A0E3JQU5_CLOSL</name>
<evidence type="ECO:0000313" key="3">
    <source>
        <dbReference type="Proteomes" id="UP000033115"/>
    </source>
</evidence>
<organism evidence="2 3">
    <name type="scientific">Clostridium scatologenes</name>
    <dbReference type="NCBI Taxonomy" id="1548"/>
    <lineage>
        <taxon>Bacteria</taxon>
        <taxon>Bacillati</taxon>
        <taxon>Bacillota</taxon>
        <taxon>Clostridia</taxon>
        <taxon>Eubacteriales</taxon>
        <taxon>Clostridiaceae</taxon>
        <taxon>Clostridium</taxon>
    </lineage>
</organism>
<dbReference type="HOGENOM" id="CLU_124473_0_0_9"/>
<gene>
    <name evidence="2" type="ORF">CSCA_4117</name>
</gene>
<reference evidence="2 3" key="1">
    <citation type="journal article" date="2015" name="J. Biotechnol.">
        <title>Complete genome sequence of a malodorant-producing acetogen, Clostridium scatologenes ATCC 25775(T).</title>
        <authorList>
            <person name="Zhu Z."/>
            <person name="Guo T."/>
            <person name="Zheng H."/>
            <person name="Song T."/>
            <person name="Ouyang P."/>
            <person name="Xie J."/>
        </authorList>
    </citation>
    <scope>NUCLEOTIDE SEQUENCE [LARGE SCALE GENOMIC DNA]</scope>
    <source>
        <strain evidence="2 3">ATCC 25775</strain>
    </source>
</reference>
<proteinExistence type="predicted"/>
<evidence type="ECO:0000313" key="2">
    <source>
        <dbReference type="EMBL" id="AKA71242.1"/>
    </source>
</evidence>
<dbReference type="Gene3D" id="1.10.3210.10">
    <property type="entry name" value="Hypothetical protein af1432"/>
    <property type="match status" value="1"/>
</dbReference>
<protein>
    <submittedName>
        <fullName evidence="2">Metal dependent phosphohydrolase</fullName>
    </submittedName>
</protein>